<dbReference type="EMBL" id="WNYA01030640">
    <property type="protein sequence ID" value="KAG8537404.1"/>
    <property type="molecule type" value="Genomic_DNA"/>
</dbReference>
<proteinExistence type="predicted"/>
<feature type="chain" id="PRO_5043507438" evidence="1">
    <location>
        <begin position="21"/>
        <end position="84"/>
    </location>
</feature>
<dbReference type="AlphaFoldDB" id="A0AAV6YQ94"/>
<accession>A0AAV6YQ94</accession>
<keyword evidence="1" id="KW-0732">Signal</keyword>
<reference evidence="2" key="1">
    <citation type="thesis" date="2020" institute="ProQuest LLC" country="789 East Eisenhower Parkway, Ann Arbor, MI, USA">
        <title>Comparative Genomics and Chromosome Evolution.</title>
        <authorList>
            <person name="Mudd A.B."/>
        </authorList>
    </citation>
    <scope>NUCLEOTIDE SEQUENCE</scope>
    <source>
        <strain evidence="2">237g6f4</strain>
        <tissue evidence="2">Blood</tissue>
    </source>
</reference>
<protein>
    <submittedName>
        <fullName evidence="2">Uncharacterized protein</fullName>
    </submittedName>
</protein>
<sequence>MKWHISFFILSSFAIRDSQCGLILQNLRGVSIEPDNSSTSGEWSEIERLSYFIFLIHPLADSFAKARSILEKELNERLKQEYTD</sequence>
<feature type="signal peptide" evidence="1">
    <location>
        <begin position="1"/>
        <end position="20"/>
    </location>
</feature>
<evidence type="ECO:0000256" key="1">
    <source>
        <dbReference type="SAM" id="SignalP"/>
    </source>
</evidence>
<evidence type="ECO:0000313" key="3">
    <source>
        <dbReference type="Proteomes" id="UP000824782"/>
    </source>
</evidence>
<evidence type="ECO:0000313" key="2">
    <source>
        <dbReference type="EMBL" id="KAG8537404.1"/>
    </source>
</evidence>
<organism evidence="2 3">
    <name type="scientific">Engystomops pustulosus</name>
    <name type="common">Tungara frog</name>
    <name type="synonym">Physalaemus pustulosus</name>
    <dbReference type="NCBI Taxonomy" id="76066"/>
    <lineage>
        <taxon>Eukaryota</taxon>
        <taxon>Metazoa</taxon>
        <taxon>Chordata</taxon>
        <taxon>Craniata</taxon>
        <taxon>Vertebrata</taxon>
        <taxon>Euteleostomi</taxon>
        <taxon>Amphibia</taxon>
        <taxon>Batrachia</taxon>
        <taxon>Anura</taxon>
        <taxon>Neobatrachia</taxon>
        <taxon>Hyloidea</taxon>
        <taxon>Leptodactylidae</taxon>
        <taxon>Leiuperinae</taxon>
        <taxon>Engystomops</taxon>
    </lineage>
</organism>
<name>A0AAV6YQ94_ENGPU</name>
<comment type="caution">
    <text evidence="2">The sequence shown here is derived from an EMBL/GenBank/DDBJ whole genome shotgun (WGS) entry which is preliminary data.</text>
</comment>
<gene>
    <name evidence="2" type="ORF">GDO81_024577</name>
</gene>
<dbReference type="Proteomes" id="UP000824782">
    <property type="component" value="Unassembled WGS sequence"/>
</dbReference>
<keyword evidence="3" id="KW-1185">Reference proteome</keyword>